<name>A0AAW5PAD2_9BACT</name>
<gene>
    <name evidence="2" type="ORF">GGP99_002768</name>
</gene>
<feature type="region of interest" description="Disordered" evidence="1">
    <location>
        <begin position="1"/>
        <end position="37"/>
    </location>
</feature>
<evidence type="ECO:0000313" key="2">
    <source>
        <dbReference type="EMBL" id="MCS4158789.1"/>
    </source>
</evidence>
<dbReference type="AlphaFoldDB" id="A0AAW5PAD2"/>
<feature type="compositionally biased region" description="Basic and acidic residues" evidence="1">
    <location>
        <begin position="15"/>
        <end position="37"/>
    </location>
</feature>
<evidence type="ECO:0000313" key="3">
    <source>
        <dbReference type="Proteomes" id="UP001155110"/>
    </source>
</evidence>
<sequence>AFDLVRPGDGGPSRMIERPPAHRPERTHENTLDYTRP</sequence>
<dbReference type="EMBL" id="JANTZM010000014">
    <property type="protein sequence ID" value="MCS4158789.1"/>
    <property type="molecule type" value="Genomic_DNA"/>
</dbReference>
<accession>A0AAW5PAD2</accession>
<protein>
    <submittedName>
        <fullName evidence="2">Uncharacterized protein</fullName>
    </submittedName>
</protein>
<reference evidence="2" key="1">
    <citation type="submission" date="2022-08" db="EMBL/GenBank/DDBJ databases">
        <title>Genomic Encyclopedia of Type Strains, Phase V (KMG-V): Genome sequencing to study the core and pangenomes of soil and plant-associated prokaryotes.</title>
        <authorList>
            <person name="Whitman W."/>
        </authorList>
    </citation>
    <scope>NUCLEOTIDE SEQUENCE</scope>
    <source>
        <strain evidence="2">SP3002</strain>
    </source>
</reference>
<feature type="non-terminal residue" evidence="2">
    <location>
        <position position="1"/>
    </location>
</feature>
<organism evidence="2 3">
    <name type="scientific">Salinibacter ruber</name>
    <dbReference type="NCBI Taxonomy" id="146919"/>
    <lineage>
        <taxon>Bacteria</taxon>
        <taxon>Pseudomonadati</taxon>
        <taxon>Rhodothermota</taxon>
        <taxon>Rhodothermia</taxon>
        <taxon>Rhodothermales</taxon>
        <taxon>Salinibacteraceae</taxon>
        <taxon>Salinibacter</taxon>
    </lineage>
</organism>
<proteinExistence type="predicted"/>
<evidence type="ECO:0000256" key="1">
    <source>
        <dbReference type="SAM" id="MobiDB-lite"/>
    </source>
</evidence>
<dbReference type="Proteomes" id="UP001155110">
    <property type="component" value="Unassembled WGS sequence"/>
</dbReference>
<comment type="caution">
    <text evidence="2">The sequence shown here is derived from an EMBL/GenBank/DDBJ whole genome shotgun (WGS) entry which is preliminary data.</text>
</comment>